<evidence type="ECO:0000313" key="3">
    <source>
        <dbReference type="Proteomes" id="UP000214688"/>
    </source>
</evidence>
<protein>
    <submittedName>
        <fullName evidence="2">PadR family transcriptional regulator</fullName>
    </submittedName>
</protein>
<dbReference type="InterPro" id="IPR036388">
    <property type="entry name" value="WH-like_DNA-bd_sf"/>
</dbReference>
<dbReference type="Gene3D" id="1.10.10.10">
    <property type="entry name" value="Winged helix-like DNA-binding domain superfamily/Winged helix DNA-binding domain"/>
    <property type="match status" value="1"/>
</dbReference>
<evidence type="ECO:0000259" key="1">
    <source>
        <dbReference type="Pfam" id="PF03551"/>
    </source>
</evidence>
<dbReference type="OrthoDB" id="9791785at2"/>
<gene>
    <name evidence="2" type="ORF">CIG75_02725</name>
</gene>
<dbReference type="PANTHER" id="PTHR33169">
    <property type="entry name" value="PADR-FAMILY TRANSCRIPTIONAL REGULATOR"/>
    <property type="match status" value="1"/>
</dbReference>
<dbReference type="KEGG" id="tab:CIG75_02725"/>
<dbReference type="EMBL" id="CP022657">
    <property type="protein sequence ID" value="ASS73999.1"/>
    <property type="molecule type" value="Genomic_DNA"/>
</dbReference>
<feature type="domain" description="Transcription regulator PadR N-terminal" evidence="1">
    <location>
        <begin position="14"/>
        <end position="82"/>
    </location>
</feature>
<organism evidence="2 3">
    <name type="scientific">Tumebacillus algifaecis</name>
    <dbReference type="NCBI Taxonomy" id="1214604"/>
    <lineage>
        <taxon>Bacteria</taxon>
        <taxon>Bacillati</taxon>
        <taxon>Bacillota</taxon>
        <taxon>Bacilli</taxon>
        <taxon>Bacillales</taxon>
        <taxon>Alicyclobacillaceae</taxon>
        <taxon>Tumebacillus</taxon>
    </lineage>
</organism>
<dbReference type="PANTHER" id="PTHR33169:SF24">
    <property type="entry name" value="TRANSCRIPTIONAL REGULATOR, PADR FAMILY"/>
    <property type="match status" value="1"/>
</dbReference>
<accession>A0A223CX92</accession>
<keyword evidence="3" id="KW-1185">Reference proteome</keyword>
<dbReference type="Pfam" id="PF03551">
    <property type="entry name" value="PadR"/>
    <property type="match status" value="1"/>
</dbReference>
<evidence type="ECO:0000313" key="2">
    <source>
        <dbReference type="EMBL" id="ASS73999.1"/>
    </source>
</evidence>
<dbReference type="InterPro" id="IPR036390">
    <property type="entry name" value="WH_DNA-bd_sf"/>
</dbReference>
<dbReference type="AlphaFoldDB" id="A0A223CX92"/>
<proteinExistence type="predicted"/>
<reference evidence="2 3" key="1">
    <citation type="journal article" date="2015" name="Int. J. Syst. Evol. Microbiol.">
        <title>Tumebacillus algifaecis sp. nov., isolated from decomposing algal scum.</title>
        <authorList>
            <person name="Wu Y.F."/>
            <person name="Zhang B."/>
            <person name="Xing P."/>
            <person name="Wu Q.L."/>
            <person name="Liu S.J."/>
        </authorList>
    </citation>
    <scope>NUCLEOTIDE SEQUENCE [LARGE SCALE GENOMIC DNA]</scope>
    <source>
        <strain evidence="2 3">THMBR28</strain>
    </source>
</reference>
<dbReference type="InterPro" id="IPR052509">
    <property type="entry name" value="Metal_resp_DNA-bind_regulator"/>
</dbReference>
<dbReference type="InterPro" id="IPR005149">
    <property type="entry name" value="Tscrpt_reg_PadR_N"/>
</dbReference>
<dbReference type="SUPFAM" id="SSF46785">
    <property type="entry name" value="Winged helix' DNA-binding domain"/>
    <property type="match status" value="1"/>
</dbReference>
<dbReference type="Proteomes" id="UP000214688">
    <property type="component" value="Chromosome"/>
</dbReference>
<dbReference type="RefSeq" id="WP_094235258.1">
    <property type="nucleotide sequence ID" value="NZ_CP022657.1"/>
</dbReference>
<sequence>MNIQFKKGVLELCVLVLASKKDSYGYELVQSISESIEISEGTMYPLLRRLTSDGYFTTYLVESPEGPPRKYYHLTEQGHAYMLELMQEWRAFVAGVNLIIEKENEA</sequence>
<name>A0A223CX92_9BACL</name>